<dbReference type="Pfam" id="PF01494">
    <property type="entry name" value="FAD_binding_3"/>
    <property type="match status" value="1"/>
</dbReference>
<dbReference type="InterPro" id="IPR050641">
    <property type="entry name" value="RIFMO-like"/>
</dbReference>
<dbReference type="AlphaFoldDB" id="E5RLN5"/>
<name>E5RLN5_9ACTN</name>
<keyword evidence="6" id="KW-0560">Oxidoreductase</keyword>
<feature type="region of interest" description="Disordered" evidence="4">
    <location>
        <begin position="391"/>
        <end position="416"/>
    </location>
</feature>
<evidence type="ECO:0000256" key="1">
    <source>
        <dbReference type="ARBA" id="ARBA00001974"/>
    </source>
</evidence>
<dbReference type="SUPFAM" id="SSF51905">
    <property type="entry name" value="FAD/NAD(P)-binding domain"/>
    <property type="match status" value="1"/>
</dbReference>
<dbReference type="GO" id="GO:0071949">
    <property type="term" value="F:FAD binding"/>
    <property type="evidence" value="ECO:0007669"/>
    <property type="project" value="InterPro"/>
</dbReference>
<sequence length="500" mass="53457">MASATGVVVVGAGPVGLTLAIELARRGVDCRIVDRRGEPRPGTRGCSVWQRTLETFDLMGLPMADFRSRAVAYRRRVYHPFGEPELAVELGEDEGPYPLPVLIGQQETERALTGRLRELGVEVERGLRAVGVEQDAEGVSLTLQHEEGAREEVRADWVVSAEGAHSVLRDALGIRWRTTRFEGTQLVQVDAVAHGLPGDGPGEAHLYLTEDGFLGDLPLPGGRRRLFAAVADPDPGHRLDPSVREVEAYVRKLSGRAGVRLESPLHNWRVRLHNSVADTFRQGRCLLAGDAARTVMPVTAQGMNTGIQDAFNLGWKLAAVVSGAPDALLDTYSAERLPVAHDLIARTERSFWGGAGTPPTAEAVAAGVRKQQRARSEQAVDYRDSKLSRQYAESTGLRAGDRAPQAPLTGSDGGTTTLYDELRSGDWVAVATTPLTGLPPGVRGAQLAGAPGRETAGPYALAPGESLLIRPDGYIGCRSGPGQGEPYTRYLADVLGVLGG</sequence>
<dbReference type="PANTHER" id="PTHR43004">
    <property type="entry name" value="TRK SYSTEM POTASSIUM UPTAKE PROTEIN"/>
    <property type="match status" value="1"/>
</dbReference>
<dbReference type="Gene3D" id="3.30.70.2450">
    <property type="match status" value="1"/>
</dbReference>
<dbReference type="GO" id="GO:0016709">
    <property type="term" value="F:oxidoreductase activity, acting on paired donors, with incorporation or reduction of molecular oxygen, NAD(P)H as one donor, and incorporation of one atom of oxygen"/>
    <property type="evidence" value="ECO:0007669"/>
    <property type="project" value="UniProtKB-ARBA"/>
</dbReference>
<dbReference type="InterPro" id="IPR002938">
    <property type="entry name" value="FAD-bd"/>
</dbReference>
<dbReference type="Gene3D" id="3.50.50.60">
    <property type="entry name" value="FAD/NAD(P)-binding domain"/>
    <property type="match status" value="1"/>
</dbReference>
<feature type="domain" description="FAD-binding" evidence="5">
    <location>
        <begin position="5"/>
        <end position="346"/>
    </location>
</feature>
<proteinExistence type="predicted"/>
<dbReference type="EMBL" id="AB469194">
    <property type="protein sequence ID" value="BAJ52699.1"/>
    <property type="molecule type" value="Genomic_DNA"/>
</dbReference>
<evidence type="ECO:0000256" key="2">
    <source>
        <dbReference type="ARBA" id="ARBA00022630"/>
    </source>
</evidence>
<gene>
    <name evidence="6" type="primary">pnxO6</name>
</gene>
<dbReference type="Gene3D" id="3.40.30.120">
    <property type="match status" value="1"/>
</dbReference>
<keyword evidence="3" id="KW-0274">FAD</keyword>
<evidence type="ECO:0000256" key="3">
    <source>
        <dbReference type="ARBA" id="ARBA00022827"/>
    </source>
</evidence>
<evidence type="ECO:0000259" key="5">
    <source>
        <dbReference type="Pfam" id="PF01494"/>
    </source>
</evidence>
<evidence type="ECO:0000256" key="4">
    <source>
        <dbReference type="SAM" id="MobiDB-lite"/>
    </source>
</evidence>
<keyword evidence="6" id="KW-0503">Monooxygenase</keyword>
<dbReference type="PANTHER" id="PTHR43004:SF19">
    <property type="entry name" value="BINDING MONOOXYGENASE, PUTATIVE (JCVI)-RELATED"/>
    <property type="match status" value="1"/>
</dbReference>
<keyword evidence="2" id="KW-0285">Flavoprotein</keyword>
<protein>
    <submittedName>
        <fullName evidence="6">Putative FAD-binding monooxygenase</fullName>
    </submittedName>
</protein>
<dbReference type="PRINTS" id="PR00420">
    <property type="entry name" value="RNGMNOXGNASE"/>
</dbReference>
<reference evidence="6" key="1">
    <citation type="submission" date="2008-11" db="EMBL/GenBank/DDBJ databases">
        <title>Biosynthetic gene cluster for FD-594 in Streptomyces sp. TA-0256.</title>
        <authorList>
            <person name="Kudo F."/>
            <person name="Yonezawa T."/>
            <person name="Eguchi T."/>
        </authorList>
    </citation>
    <scope>NUCLEOTIDE SEQUENCE</scope>
    <source>
        <strain evidence="6">TA-0256</strain>
    </source>
</reference>
<evidence type="ECO:0000313" key="6">
    <source>
        <dbReference type="EMBL" id="BAJ52699.1"/>
    </source>
</evidence>
<accession>E5RLN5</accession>
<organism evidence="6">
    <name type="scientific">Streptomyces sp. TA-0256</name>
    <dbReference type="NCBI Taxonomy" id="573242"/>
    <lineage>
        <taxon>Bacteria</taxon>
        <taxon>Bacillati</taxon>
        <taxon>Actinomycetota</taxon>
        <taxon>Actinomycetes</taxon>
        <taxon>Kitasatosporales</taxon>
        <taxon>Streptomycetaceae</taxon>
        <taxon>Streptomyces</taxon>
    </lineage>
</organism>
<comment type="cofactor">
    <cofactor evidence="1">
        <name>FAD</name>
        <dbReference type="ChEBI" id="CHEBI:57692"/>
    </cofactor>
</comment>
<dbReference type="InterPro" id="IPR036188">
    <property type="entry name" value="FAD/NAD-bd_sf"/>
</dbReference>